<evidence type="ECO:0000256" key="1">
    <source>
        <dbReference type="ARBA" id="ARBA00022679"/>
    </source>
</evidence>
<dbReference type="PANTHER" id="PTHR46401:SF2">
    <property type="entry name" value="GLYCOSYLTRANSFERASE WBBK-RELATED"/>
    <property type="match status" value="1"/>
</dbReference>
<organism evidence="4 5">
    <name type="scientific">Humidesulfovibrio mexicanus</name>
    <dbReference type="NCBI Taxonomy" id="147047"/>
    <lineage>
        <taxon>Bacteria</taxon>
        <taxon>Pseudomonadati</taxon>
        <taxon>Thermodesulfobacteriota</taxon>
        <taxon>Desulfovibrionia</taxon>
        <taxon>Desulfovibrionales</taxon>
        <taxon>Desulfovibrionaceae</taxon>
        <taxon>Humidesulfovibrio</taxon>
    </lineage>
</organism>
<dbReference type="Pfam" id="PF00534">
    <property type="entry name" value="Glycos_transf_1"/>
    <property type="match status" value="1"/>
</dbReference>
<dbReference type="InterPro" id="IPR001296">
    <property type="entry name" value="Glyco_trans_1"/>
</dbReference>
<evidence type="ECO:0000259" key="2">
    <source>
        <dbReference type="Pfam" id="PF00534"/>
    </source>
</evidence>
<evidence type="ECO:0000259" key="3">
    <source>
        <dbReference type="Pfam" id="PF12000"/>
    </source>
</evidence>
<dbReference type="GO" id="GO:0009103">
    <property type="term" value="P:lipopolysaccharide biosynthetic process"/>
    <property type="evidence" value="ECO:0007669"/>
    <property type="project" value="TreeGrafter"/>
</dbReference>
<feature type="domain" description="Glycosyl transferase family 4" evidence="3">
    <location>
        <begin position="21"/>
        <end position="185"/>
    </location>
</feature>
<dbReference type="Pfam" id="PF12000">
    <property type="entry name" value="Glyco_trans_4_3"/>
    <property type="match status" value="1"/>
</dbReference>
<dbReference type="EMBL" id="FZOC01000003">
    <property type="protein sequence ID" value="SNR86566.1"/>
    <property type="molecule type" value="Genomic_DNA"/>
</dbReference>
<protein>
    <submittedName>
        <fullName evidence="4">Glycosyl transferases group 1</fullName>
    </submittedName>
</protein>
<dbReference type="AlphaFoldDB" id="A0A238ZSZ7"/>
<dbReference type="PANTHER" id="PTHR46401">
    <property type="entry name" value="GLYCOSYLTRANSFERASE WBBK-RELATED"/>
    <property type="match status" value="1"/>
</dbReference>
<evidence type="ECO:0000313" key="5">
    <source>
        <dbReference type="Proteomes" id="UP000198324"/>
    </source>
</evidence>
<evidence type="ECO:0000313" key="4">
    <source>
        <dbReference type="EMBL" id="SNR86566.1"/>
    </source>
</evidence>
<sequence length="405" mass="44502">MLHQNFPGQFRRLAGRLAAIGHRVRAMGERHAPGLPGIPMTRYEIRKEPKAGHRYLNTVTAAAIRGEAVAKGLVQLAKQGYRPDVVLAHPGWGEALYVKDALPQARLVSLFEFYYRAQGADVGFEPGAAVGLDTLATLTSRNLLHLMNLERCDAGVSPTHWQKSLHPARYHDKISVVHEGIDTAAMSPEPAARLTLRDGRVLKVGDPVVTYVARHLEPYRGFHVFLRALPEIQRRNPQALTVVVGGDNVSYGRKPEGAANWREKLLSEVGDRLDMTRVVFTGQLPYAAYRALLRVSAAHVYLTYPFVLSWSALEAMSCGCLLVASNTPPVAEVMRHGDNALLFDFFDQQGLVERVSEALERPGELAPLRTAARRAIRNGYGVERGLAGYMALLGASQPPTTSPKP</sequence>
<dbReference type="GO" id="GO:0016757">
    <property type="term" value="F:glycosyltransferase activity"/>
    <property type="evidence" value="ECO:0007669"/>
    <property type="project" value="InterPro"/>
</dbReference>
<name>A0A238ZSZ7_9BACT</name>
<reference evidence="4 5" key="1">
    <citation type="submission" date="2017-06" db="EMBL/GenBank/DDBJ databases">
        <authorList>
            <person name="Kim H.J."/>
            <person name="Triplett B.A."/>
        </authorList>
    </citation>
    <scope>NUCLEOTIDE SEQUENCE [LARGE SCALE GENOMIC DNA]</scope>
    <source>
        <strain evidence="4 5">DSM 13116</strain>
    </source>
</reference>
<dbReference type="SUPFAM" id="SSF53756">
    <property type="entry name" value="UDP-Glycosyltransferase/glycogen phosphorylase"/>
    <property type="match status" value="1"/>
</dbReference>
<feature type="domain" description="Glycosyl transferase family 1" evidence="2">
    <location>
        <begin position="202"/>
        <end position="373"/>
    </location>
</feature>
<dbReference type="Gene3D" id="3.40.50.2000">
    <property type="entry name" value="Glycogen Phosphorylase B"/>
    <property type="match status" value="2"/>
</dbReference>
<proteinExistence type="predicted"/>
<dbReference type="InterPro" id="IPR022623">
    <property type="entry name" value="Glyco_trans_4"/>
</dbReference>
<dbReference type="Proteomes" id="UP000198324">
    <property type="component" value="Unassembled WGS sequence"/>
</dbReference>
<gene>
    <name evidence="4" type="ORF">SAMN04488503_1589</name>
</gene>
<accession>A0A238ZSZ7</accession>
<keyword evidence="5" id="KW-1185">Reference proteome</keyword>
<keyword evidence="1 4" id="KW-0808">Transferase</keyword>
<dbReference type="CDD" id="cd03818">
    <property type="entry name" value="GT4_ExpC-like"/>
    <property type="match status" value="1"/>
</dbReference>